<comment type="caution">
    <text evidence="1">The sequence shown here is derived from an EMBL/GenBank/DDBJ whole genome shotgun (WGS) entry which is preliminary data.</text>
</comment>
<gene>
    <name evidence="1" type="ORF">DZD52_13890</name>
</gene>
<dbReference type="EMBL" id="QUZM01000027">
    <property type="protein sequence ID" value="RFF38149.1"/>
    <property type="molecule type" value="Genomic_DNA"/>
</dbReference>
<proteinExistence type="predicted"/>
<dbReference type="STRING" id="1843581.A7D16_17790"/>
<organism evidence="1 2">
    <name type="scientific">Xanthomonas nasturtii</name>
    <dbReference type="NCBI Taxonomy" id="1843581"/>
    <lineage>
        <taxon>Bacteria</taxon>
        <taxon>Pseudomonadati</taxon>
        <taxon>Pseudomonadota</taxon>
        <taxon>Gammaproteobacteria</taxon>
        <taxon>Lysobacterales</taxon>
        <taxon>Lysobacteraceae</taxon>
        <taxon>Xanthomonas</taxon>
    </lineage>
</organism>
<reference evidence="1 2" key="1">
    <citation type="submission" date="2018-08" db="EMBL/GenBank/DDBJ databases">
        <title>Genome sequencing of X. nasturtii WHRI 8984.</title>
        <authorList>
            <person name="Studholme D.J."/>
            <person name="Mchugh J."/>
            <person name="Vicente J."/>
        </authorList>
    </citation>
    <scope>NUCLEOTIDE SEQUENCE [LARGE SCALE GENOMIC DNA]</scope>
    <source>
        <strain evidence="1 2">WHRI 8984</strain>
    </source>
</reference>
<dbReference type="Proteomes" id="UP000259570">
    <property type="component" value="Unassembled WGS sequence"/>
</dbReference>
<name>A0A3E1KHW7_9XANT</name>
<protein>
    <submittedName>
        <fullName evidence="1">DUF4442 domain-containing protein</fullName>
    </submittedName>
</protein>
<dbReference type="Gene3D" id="3.10.129.10">
    <property type="entry name" value="Hotdog Thioesterase"/>
    <property type="match status" value="1"/>
</dbReference>
<dbReference type="SUPFAM" id="SSF54637">
    <property type="entry name" value="Thioesterase/thiol ester dehydrase-isomerase"/>
    <property type="match status" value="1"/>
</dbReference>
<sequence>MRSSPDGRASIGCLPYPVVCWRLPTLQTTAIASKQPTSAIWNRLHDKPGGKWLFSRLLCLKVPYFGTIAPRFIALRPGYCEITMRKRRRVLNHIGTVDAIAMCNLAELAGGTMTEVTVPATHRWIPRGMQVDDIKKAESSVVAIAQPLVADASFHEAGEYKVDVLVHDTAGTAVFRAIISMWVSPKKA</sequence>
<dbReference type="Pfam" id="PF14539">
    <property type="entry name" value="DUF4442"/>
    <property type="match status" value="1"/>
</dbReference>
<evidence type="ECO:0000313" key="1">
    <source>
        <dbReference type="EMBL" id="RFF38149.1"/>
    </source>
</evidence>
<dbReference type="InterPro" id="IPR029069">
    <property type="entry name" value="HotDog_dom_sf"/>
</dbReference>
<evidence type="ECO:0000313" key="2">
    <source>
        <dbReference type="Proteomes" id="UP000259570"/>
    </source>
</evidence>
<dbReference type="OrthoDB" id="793353at2"/>
<dbReference type="AlphaFoldDB" id="A0A3E1KHW7"/>
<dbReference type="InterPro" id="IPR027961">
    <property type="entry name" value="DUF4442"/>
</dbReference>
<dbReference type="CDD" id="cd03443">
    <property type="entry name" value="PaaI_thioesterase"/>
    <property type="match status" value="1"/>
</dbReference>
<accession>A0A3E1KHW7</accession>